<keyword evidence="6 10" id="KW-0805">Transcription regulation</keyword>
<evidence type="ECO:0000256" key="2">
    <source>
        <dbReference type="ARBA" id="ARBA00007306"/>
    </source>
</evidence>
<dbReference type="GO" id="GO:0000417">
    <property type="term" value="C:HIR complex"/>
    <property type="evidence" value="ECO:0007669"/>
    <property type="project" value="TreeGrafter"/>
</dbReference>
<name>A0AAX4NYW1_9CHLO</name>
<dbReference type="Pfam" id="PF24105">
    <property type="entry name" value="Beta-prop_CAF1B_HIR1"/>
    <property type="match status" value="1"/>
</dbReference>
<dbReference type="InterPro" id="IPR015943">
    <property type="entry name" value="WD40/YVTN_repeat-like_dom_sf"/>
</dbReference>
<dbReference type="InterPro" id="IPR055410">
    <property type="entry name" value="Beta-prop_CAF1B_HIR1"/>
</dbReference>
<feature type="compositionally biased region" description="Low complexity" evidence="11">
    <location>
        <begin position="92"/>
        <end position="107"/>
    </location>
</feature>
<evidence type="ECO:0000313" key="15">
    <source>
        <dbReference type="Proteomes" id="UP001472866"/>
    </source>
</evidence>
<feature type="region of interest" description="Disordered" evidence="11">
    <location>
        <begin position="62"/>
        <end position="107"/>
    </location>
</feature>
<evidence type="ECO:0000256" key="5">
    <source>
        <dbReference type="ARBA" id="ARBA00022853"/>
    </source>
</evidence>
<feature type="repeat" description="WD" evidence="9">
    <location>
        <begin position="18"/>
        <end position="44"/>
    </location>
</feature>
<feature type="domain" description="Protein HIRA-like C-terminal" evidence="12">
    <location>
        <begin position="684"/>
        <end position="895"/>
    </location>
</feature>
<keyword evidence="10" id="KW-0678">Repressor</keyword>
<comment type="subcellular location">
    <subcellularLocation>
        <location evidence="1 10">Nucleus</location>
    </subcellularLocation>
</comment>
<dbReference type="PANTHER" id="PTHR13831:SF0">
    <property type="entry name" value="PROTEIN HIRA"/>
    <property type="match status" value="1"/>
</dbReference>
<evidence type="ECO:0000256" key="4">
    <source>
        <dbReference type="ARBA" id="ARBA00022737"/>
    </source>
</evidence>
<dbReference type="InterPro" id="IPR036322">
    <property type="entry name" value="WD40_repeat_dom_sf"/>
</dbReference>
<feature type="domain" description="CAF1B/HIR1 beta-propeller" evidence="13">
    <location>
        <begin position="95"/>
        <end position="425"/>
    </location>
</feature>
<reference evidence="14 15" key="1">
    <citation type="submission" date="2024-03" db="EMBL/GenBank/DDBJ databases">
        <title>Complete genome sequence of the green alga Chloropicon roscoffensis RCC1871.</title>
        <authorList>
            <person name="Lemieux C."/>
            <person name="Pombert J.-F."/>
            <person name="Otis C."/>
            <person name="Turmel M."/>
        </authorList>
    </citation>
    <scope>NUCLEOTIDE SEQUENCE [LARGE SCALE GENOMIC DNA]</scope>
    <source>
        <strain evidence="14 15">RCC1871</strain>
    </source>
</reference>
<dbReference type="SUPFAM" id="SSF50978">
    <property type="entry name" value="WD40 repeat-like"/>
    <property type="match status" value="2"/>
</dbReference>
<dbReference type="Proteomes" id="UP001472866">
    <property type="component" value="Chromosome 01"/>
</dbReference>
<dbReference type="EMBL" id="CP151501">
    <property type="protein sequence ID" value="WZN58744.1"/>
    <property type="molecule type" value="Genomic_DNA"/>
</dbReference>
<dbReference type="Pfam" id="PF07569">
    <property type="entry name" value="Hira"/>
    <property type="match status" value="1"/>
</dbReference>
<evidence type="ECO:0000256" key="10">
    <source>
        <dbReference type="RuleBase" id="RU364014"/>
    </source>
</evidence>
<keyword evidence="4 10" id="KW-0677">Repeat</keyword>
<dbReference type="InterPro" id="IPR031120">
    <property type="entry name" value="HIR1-like"/>
</dbReference>
<evidence type="ECO:0000256" key="1">
    <source>
        <dbReference type="ARBA" id="ARBA00004123"/>
    </source>
</evidence>
<proteinExistence type="inferred from homology"/>
<dbReference type="SMART" id="SM00320">
    <property type="entry name" value="WD40"/>
    <property type="match status" value="6"/>
</dbReference>
<evidence type="ECO:0000313" key="14">
    <source>
        <dbReference type="EMBL" id="WZN58744.1"/>
    </source>
</evidence>
<protein>
    <recommendedName>
        <fullName evidence="10">Protein HIRA</fullName>
    </recommendedName>
</protein>
<dbReference type="Gene3D" id="2.130.10.10">
    <property type="entry name" value="YVTN repeat-like/Quinoprotein amine dehydrogenase"/>
    <property type="match status" value="2"/>
</dbReference>
<evidence type="ECO:0000256" key="8">
    <source>
        <dbReference type="ARBA" id="ARBA00023242"/>
    </source>
</evidence>
<feature type="compositionally biased region" description="Basic and acidic residues" evidence="11">
    <location>
        <begin position="479"/>
        <end position="489"/>
    </location>
</feature>
<keyword evidence="7 10" id="KW-0804">Transcription</keyword>
<feature type="repeat" description="WD" evidence="9">
    <location>
        <begin position="195"/>
        <end position="236"/>
    </location>
</feature>
<evidence type="ECO:0000259" key="12">
    <source>
        <dbReference type="Pfam" id="PF07569"/>
    </source>
</evidence>
<gene>
    <name evidence="14" type="ORF">HKI87_01g02680</name>
</gene>
<dbReference type="Pfam" id="PF00400">
    <property type="entry name" value="WD40"/>
    <property type="match status" value="1"/>
</dbReference>
<organism evidence="14 15">
    <name type="scientific">Chloropicon roscoffensis</name>
    <dbReference type="NCBI Taxonomy" id="1461544"/>
    <lineage>
        <taxon>Eukaryota</taxon>
        <taxon>Viridiplantae</taxon>
        <taxon>Chlorophyta</taxon>
        <taxon>Chloropicophyceae</taxon>
        <taxon>Chloropicales</taxon>
        <taxon>Chloropicaceae</taxon>
        <taxon>Chloropicon</taxon>
    </lineage>
</organism>
<feature type="compositionally biased region" description="Basic and acidic residues" evidence="11">
    <location>
        <begin position="512"/>
        <end position="521"/>
    </location>
</feature>
<feature type="compositionally biased region" description="Low complexity" evidence="11">
    <location>
        <begin position="467"/>
        <end position="478"/>
    </location>
</feature>
<dbReference type="InterPro" id="IPR001680">
    <property type="entry name" value="WD40_rpt"/>
</dbReference>
<dbReference type="GO" id="GO:0006351">
    <property type="term" value="P:DNA-templated transcription"/>
    <property type="evidence" value="ECO:0007669"/>
    <property type="project" value="InterPro"/>
</dbReference>
<keyword evidence="8 10" id="KW-0539">Nucleus</keyword>
<evidence type="ECO:0000259" key="13">
    <source>
        <dbReference type="Pfam" id="PF24105"/>
    </source>
</evidence>
<keyword evidence="15" id="KW-1185">Reference proteome</keyword>
<dbReference type="PROSITE" id="PS50082">
    <property type="entry name" value="WD_REPEATS_2"/>
    <property type="match status" value="2"/>
</dbReference>
<evidence type="ECO:0000256" key="3">
    <source>
        <dbReference type="ARBA" id="ARBA00022574"/>
    </source>
</evidence>
<dbReference type="GO" id="GO:0006355">
    <property type="term" value="P:regulation of DNA-templated transcription"/>
    <property type="evidence" value="ECO:0007669"/>
    <property type="project" value="InterPro"/>
</dbReference>
<accession>A0AAX4NYW1</accession>
<dbReference type="PANTHER" id="PTHR13831">
    <property type="entry name" value="MEMBER OF THE HIR1 FAMILY OF WD-REPEAT PROTEINS"/>
    <property type="match status" value="1"/>
</dbReference>
<keyword evidence="5 10" id="KW-0156">Chromatin regulator</keyword>
<comment type="similarity">
    <text evidence="2 10">Belongs to the WD repeat HIR1 family.</text>
</comment>
<dbReference type="PROSITE" id="PS50294">
    <property type="entry name" value="WD_REPEATS_REGION"/>
    <property type="match status" value="1"/>
</dbReference>
<evidence type="ECO:0000256" key="11">
    <source>
        <dbReference type="SAM" id="MobiDB-lite"/>
    </source>
</evidence>
<evidence type="ECO:0000256" key="9">
    <source>
        <dbReference type="PROSITE-ProRule" id="PRU00221"/>
    </source>
</evidence>
<dbReference type="AlphaFoldDB" id="A0AAX4NYW1"/>
<keyword evidence="3 9" id="KW-0853">WD repeat</keyword>
<dbReference type="GO" id="GO:0000785">
    <property type="term" value="C:chromatin"/>
    <property type="evidence" value="ECO:0007669"/>
    <property type="project" value="TreeGrafter"/>
</dbReference>
<dbReference type="GO" id="GO:0006338">
    <property type="term" value="P:chromatin remodeling"/>
    <property type="evidence" value="ECO:0007669"/>
    <property type="project" value="InterPro"/>
</dbReference>
<evidence type="ECO:0000256" key="6">
    <source>
        <dbReference type="ARBA" id="ARBA00023015"/>
    </source>
</evidence>
<dbReference type="GO" id="GO:0005634">
    <property type="term" value="C:nucleus"/>
    <property type="evidence" value="ECO:0007669"/>
    <property type="project" value="UniProtKB-SubCell"/>
</dbReference>
<dbReference type="InterPro" id="IPR011494">
    <property type="entry name" value="HIRA-like_C"/>
</dbReference>
<feature type="region of interest" description="Disordered" evidence="11">
    <location>
        <begin position="463"/>
        <end position="580"/>
    </location>
</feature>
<dbReference type="GO" id="GO:0031491">
    <property type="term" value="F:nucleosome binding"/>
    <property type="evidence" value="ECO:0007669"/>
    <property type="project" value="TreeGrafter"/>
</dbReference>
<sequence>MLIDKPEWISHGDGVAPIFSVDVHPDGQRLATAGGDGTVVLWSVGNIFARLGSGKGAIAKRAKKKKKDQAAANGAAAQGEREEKENDPPANAVSSASNKSSDGVSVSSATTTKYANAGVERVATLVDHRGKPVNVARFSNSGRHVASGGDNHLVLIHELRPSVGASGNGFQFSSNASFGSQSHKNVENWALCSTLTGHSNNVVDLAWCLDDTMVASCSLDNTVRIWDAVRGTLITVLQEHTSFVKGVVWDPVGKYIASQSDDRSVVVRTVEGWETVSHVKEPFERAVWNTFSTRLDWCPDGSHITAVNAYNKPKNTAAVLMRGSWKRENDYVGHKGPVVAARFNPRLFRVKDDDGNKYVASCTALGAQDKMVTVWMSRKARPVMIAKTFFNQSVVDLCWSPDGLTLFAASIDGTVACFAFEEKELGERLSEREVHEIMEDSYGTARLDRTGVAEDPALMELEEEAEPAAAAPAAAAPQKKAEGAKEKKNSGAAKRPAQKSTAGQASVLVQRETVRQSDGKRKIAPVPIGGTGPIQRVAAPSGAEQASMSSPPPTPKRPKKSKPSETSGSKPRPQASRSIDPEVLAAMAARSRPVVIPPACEETRPRLSVRISDARVCEVQNVEKDIVGVPRELRISSAVQCLEGTKAVWSDKHLGTTVRVAAGCDGYLALGLGGGVLQVYSRQGLRMWAPVSLGAPLSFLELRRVKREGEEALGGDLLLLAVTTEGKLWLWDLEKMKCRLRSDIAPVAVGEGSHKVKRVCLSRAGLPLVVLGSNRALVYDSKLEAWVRVADGSHLHSEFASGLSPSSGSGQGELGGLQAGAQQAMASAAGPAARTLNMVTASEQRRATGRHLEFMTSAAGCLGDSASQLDWCSKLAKFLAQEGDQGKLREVLDSLLREDKRALKKILAAIASVRSVQRLVSEYLDMCSHVPEALE</sequence>
<evidence type="ECO:0000256" key="7">
    <source>
        <dbReference type="ARBA" id="ARBA00023163"/>
    </source>
</evidence>
<comment type="function">
    <text evidence="10">Required for replication-independent chromatin assembly and for the periodic repression of histone gene transcription during the cell cycle.</text>
</comment>